<keyword evidence="2" id="KW-1185">Reference proteome</keyword>
<name>K1KKN3_9BURK</name>
<reference evidence="1 2" key="1">
    <citation type="submission" date="2012-05" db="EMBL/GenBank/DDBJ databases">
        <title>The Genome Sequence of Sutterella wadsworthensis 2_1_59BFAA.</title>
        <authorList>
            <consortium name="The Broad Institute Genome Sequencing Platform"/>
            <person name="Earl A."/>
            <person name="Ward D."/>
            <person name="Feldgarden M."/>
            <person name="Gevers D."/>
            <person name="Daigneault M."/>
            <person name="Strauss J."/>
            <person name="Allen-Vercoe E."/>
            <person name="Walker B."/>
            <person name="Young S.K."/>
            <person name="Zeng Q."/>
            <person name="Gargeya S."/>
            <person name="Fitzgerald M."/>
            <person name="Haas B."/>
            <person name="Abouelleil A."/>
            <person name="Alvarado L."/>
            <person name="Arachchi H.M."/>
            <person name="Berlin A.M."/>
            <person name="Chapman S.B."/>
            <person name="Goldberg J."/>
            <person name="Griggs A."/>
            <person name="Gujja S."/>
            <person name="Hansen M."/>
            <person name="Howarth C."/>
            <person name="Imamovic A."/>
            <person name="Larimer J."/>
            <person name="McCowen C."/>
            <person name="Montmayeur A."/>
            <person name="Murphy C."/>
            <person name="Neiman D."/>
            <person name="Pearson M."/>
            <person name="Priest M."/>
            <person name="Roberts A."/>
            <person name="Saif S."/>
            <person name="Shea T."/>
            <person name="Sisk P."/>
            <person name="Sykes S."/>
            <person name="Wortman J."/>
            <person name="Nusbaum C."/>
            <person name="Birren B."/>
        </authorList>
    </citation>
    <scope>NUCLEOTIDE SEQUENCE [LARGE SCALE GENOMIC DNA]</scope>
    <source>
        <strain evidence="1 2">2_1_59BFAA</strain>
    </source>
</reference>
<dbReference type="HOGENOM" id="CLU_2620751_0_0_4"/>
<organism evidence="1 2">
    <name type="scientific">Sutterella wadsworthensis 2_1_59BFAA</name>
    <dbReference type="NCBI Taxonomy" id="742823"/>
    <lineage>
        <taxon>Bacteria</taxon>
        <taxon>Pseudomonadati</taxon>
        <taxon>Pseudomonadota</taxon>
        <taxon>Betaproteobacteria</taxon>
        <taxon>Burkholderiales</taxon>
        <taxon>Sutterellaceae</taxon>
        <taxon>Sutterella</taxon>
    </lineage>
</organism>
<accession>K1KKN3</accession>
<proteinExistence type="predicted"/>
<dbReference type="PATRIC" id="fig|742823.3.peg.239"/>
<dbReference type="STRING" id="742823.HMPREF9465_00249"/>
<dbReference type="AlphaFoldDB" id="K1KKN3"/>
<evidence type="ECO:0000313" key="2">
    <source>
        <dbReference type="Proteomes" id="UP000005835"/>
    </source>
</evidence>
<sequence>MKYRVRDEKARRKLETLSGGKFHERLNKYAASFADAHKAGRVTDEEFAEGITVGIWIGACLAHVRIEWQDIEEIKEQQ</sequence>
<evidence type="ECO:0000313" key="1">
    <source>
        <dbReference type="EMBL" id="EKB32234.1"/>
    </source>
</evidence>
<dbReference type="Proteomes" id="UP000005835">
    <property type="component" value="Unassembled WGS sequence"/>
</dbReference>
<gene>
    <name evidence="1" type="ORF">HMPREF9465_00249</name>
</gene>
<protein>
    <submittedName>
        <fullName evidence="1">Uncharacterized protein</fullName>
    </submittedName>
</protein>
<dbReference type="RefSeq" id="WP_005433331.1">
    <property type="nucleotide sequence ID" value="NZ_JH815513.1"/>
</dbReference>
<dbReference type="EMBL" id="ADMG01000007">
    <property type="protein sequence ID" value="EKB32234.1"/>
    <property type="molecule type" value="Genomic_DNA"/>
</dbReference>
<comment type="caution">
    <text evidence="1">The sequence shown here is derived from an EMBL/GenBank/DDBJ whole genome shotgun (WGS) entry which is preliminary data.</text>
</comment>